<protein>
    <submittedName>
        <fullName evidence="2">Uncharacterized protein (TIGR03083 family)</fullName>
    </submittedName>
</protein>
<dbReference type="Gene3D" id="1.20.120.450">
    <property type="entry name" value="dinb family like domain"/>
    <property type="match status" value="1"/>
</dbReference>
<dbReference type="NCBIfam" id="TIGR03083">
    <property type="entry name" value="maleylpyruvate isomerase family mycothiol-dependent enzyme"/>
    <property type="match status" value="1"/>
</dbReference>
<evidence type="ECO:0000259" key="1">
    <source>
        <dbReference type="Pfam" id="PF11716"/>
    </source>
</evidence>
<gene>
    <name evidence="2" type="ORF">F4553_006424</name>
</gene>
<dbReference type="RefSeq" id="WP_184843458.1">
    <property type="nucleotide sequence ID" value="NZ_JACHMN010000003.1"/>
</dbReference>
<proteinExistence type="predicted"/>
<dbReference type="GO" id="GO:0046872">
    <property type="term" value="F:metal ion binding"/>
    <property type="evidence" value="ECO:0007669"/>
    <property type="project" value="InterPro"/>
</dbReference>
<dbReference type="AlphaFoldDB" id="A0A841C1Z2"/>
<dbReference type="SUPFAM" id="SSF109854">
    <property type="entry name" value="DinB/YfiT-like putative metalloenzymes"/>
    <property type="match status" value="1"/>
</dbReference>
<organism evidence="2 3">
    <name type="scientific">Allocatelliglobosispora scoriae</name>
    <dbReference type="NCBI Taxonomy" id="643052"/>
    <lineage>
        <taxon>Bacteria</taxon>
        <taxon>Bacillati</taxon>
        <taxon>Actinomycetota</taxon>
        <taxon>Actinomycetes</taxon>
        <taxon>Micromonosporales</taxon>
        <taxon>Micromonosporaceae</taxon>
        <taxon>Allocatelliglobosispora</taxon>
    </lineage>
</organism>
<keyword evidence="3" id="KW-1185">Reference proteome</keyword>
<reference evidence="2 3" key="1">
    <citation type="submission" date="2020-08" db="EMBL/GenBank/DDBJ databases">
        <title>Sequencing the genomes of 1000 actinobacteria strains.</title>
        <authorList>
            <person name="Klenk H.-P."/>
        </authorList>
    </citation>
    <scope>NUCLEOTIDE SEQUENCE [LARGE SCALE GENOMIC DNA]</scope>
    <source>
        <strain evidence="2 3">DSM 45362</strain>
    </source>
</reference>
<dbReference type="InterPro" id="IPR034660">
    <property type="entry name" value="DinB/YfiT-like"/>
</dbReference>
<dbReference type="InterPro" id="IPR017517">
    <property type="entry name" value="Maleyloyr_isom"/>
</dbReference>
<dbReference type="Proteomes" id="UP000587527">
    <property type="component" value="Unassembled WGS sequence"/>
</dbReference>
<accession>A0A841C1Z2</accession>
<evidence type="ECO:0000313" key="3">
    <source>
        <dbReference type="Proteomes" id="UP000587527"/>
    </source>
</evidence>
<name>A0A841C1Z2_9ACTN</name>
<evidence type="ECO:0000313" key="2">
    <source>
        <dbReference type="EMBL" id="MBB5872990.1"/>
    </source>
</evidence>
<dbReference type="EMBL" id="JACHMN010000003">
    <property type="protein sequence ID" value="MBB5872990.1"/>
    <property type="molecule type" value="Genomic_DNA"/>
</dbReference>
<sequence>MEVEEVWRAVRRERLGVAAMLEQLSPQEWREPSLCAGWTVREVAAHLTMQDRIGPLSPLREVIRARGNFNRMADQTARRLARQPTAKLVSDLRDLAESRRMGFTMRPAEALLDMLTHSQDIALPLGRVYPLPIEASRVAAERVWGMTFPFLARWRLRGFRLVATDIEWSRGRGAEVRGPIGAMLLLLAGRRASLSQLSGTGAAALAARLG</sequence>
<dbReference type="InterPro" id="IPR024344">
    <property type="entry name" value="MDMPI_metal-binding"/>
</dbReference>
<dbReference type="Pfam" id="PF11716">
    <property type="entry name" value="MDMPI_N"/>
    <property type="match status" value="1"/>
</dbReference>
<feature type="domain" description="Mycothiol-dependent maleylpyruvate isomerase metal-binding" evidence="1">
    <location>
        <begin position="11"/>
        <end position="111"/>
    </location>
</feature>
<comment type="caution">
    <text evidence="2">The sequence shown here is derived from an EMBL/GenBank/DDBJ whole genome shotgun (WGS) entry which is preliminary data.</text>
</comment>